<dbReference type="Gene3D" id="1.10.10.10">
    <property type="entry name" value="Winged helix-like DNA-binding domain superfamily/Winged helix DNA-binding domain"/>
    <property type="match status" value="1"/>
</dbReference>
<evidence type="ECO:0000256" key="2">
    <source>
        <dbReference type="ARBA" id="ARBA00023125"/>
    </source>
</evidence>
<dbReference type="AlphaFoldDB" id="A0A9P1DS57"/>
<name>A0A9P1DS57_9DINO</name>
<dbReference type="EMBL" id="CAMXCT030006517">
    <property type="protein sequence ID" value="CAL4802470.1"/>
    <property type="molecule type" value="Genomic_DNA"/>
</dbReference>
<proteinExistence type="predicted"/>
<keyword evidence="2" id="KW-0238">DNA-binding</keyword>
<dbReference type="SUPFAM" id="SSF50249">
    <property type="entry name" value="Nucleic acid-binding proteins"/>
    <property type="match status" value="1"/>
</dbReference>
<accession>A0A9P1DS57</accession>
<evidence type="ECO:0000313" key="8">
    <source>
        <dbReference type="Proteomes" id="UP001152797"/>
    </source>
</evidence>
<dbReference type="Gene3D" id="2.40.50.140">
    <property type="entry name" value="Nucleic acid-binding proteins"/>
    <property type="match status" value="1"/>
</dbReference>
<evidence type="ECO:0000259" key="5">
    <source>
        <dbReference type="Pfam" id="PF01336"/>
    </source>
</evidence>
<keyword evidence="8" id="KW-1185">Reference proteome</keyword>
<evidence type="ECO:0000313" key="7">
    <source>
        <dbReference type="EMBL" id="CAL4802470.1"/>
    </source>
</evidence>
<dbReference type="PANTHER" id="PTHR13989">
    <property type="entry name" value="REPLICATION PROTEIN A-RELATED"/>
    <property type="match status" value="1"/>
</dbReference>
<evidence type="ECO:0000256" key="4">
    <source>
        <dbReference type="SAM" id="MobiDB-lite"/>
    </source>
</evidence>
<feature type="domain" description="OB" evidence="5">
    <location>
        <begin position="76"/>
        <end position="130"/>
    </location>
</feature>
<comment type="caution">
    <text evidence="6">The sequence shown here is derived from an EMBL/GenBank/DDBJ whole genome shotgun (WGS) entry which is preliminary data.</text>
</comment>
<evidence type="ECO:0000256" key="1">
    <source>
        <dbReference type="ARBA" id="ARBA00004123"/>
    </source>
</evidence>
<feature type="compositionally biased region" description="Polar residues" evidence="4">
    <location>
        <begin position="7"/>
        <end position="18"/>
    </location>
</feature>
<organism evidence="6">
    <name type="scientific">Cladocopium goreaui</name>
    <dbReference type="NCBI Taxonomy" id="2562237"/>
    <lineage>
        <taxon>Eukaryota</taxon>
        <taxon>Sar</taxon>
        <taxon>Alveolata</taxon>
        <taxon>Dinophyceae</taxon>
        <taxon>Suessiales</taxon>
        <taxon>Symbiodiniaceae</taxon>
        <taxon>Cladocopium</taxon>
    </lineage>
</organism>
<dbReference type="GO" id="GO:0005634">
    <property type="term" value="C:nucleus"/>
    <property type="evidence" value="ECO:0007669"/>
    <property type="project" value="UniProtKB-SubCell"/>
</dbReference>
<dbReference type="OrthoDB" id="25571at2759"/>
<dbReference type="GO" id="GO:0003677">
    <property type="term" value="F:DNA binding"/>
    <property type="evidence" value="ECO:0007669"/>
    <property type="project" value="UniProtKB-KW"/>
</dbReference>
<sequence length="367" mass="39952">MFGGMSFATQNGATQNTPERQRRPEDRTNLLPVTVRLLESANEAAKIGDGELRFHGSETSPNILLLLAQVEAVHAQQKNMAEFTVCDGTGSLRVRFFATDGEAQEKALQSFSTGSWVKLFGQFRSAPTAHFSVSMLRPVKSADEISHHMIEVAHSALKCWQHNGYSGTDPTTPAPKVKPGEPEKTTEPWTPEKPTAEAHMEVDMEAAKMPAETVVPLEGSALRSAVLELMKAKAEEDDVGYSIPEVCSILQKKNKVTSSAVEKMMHDLVDEGELFNSTDDLGAYNPIVGGAQLGVARAPFLWGNLEDMPAGNSQPNMSIWTAPAYQWRKVDKIGKRKSLLPGNFDQNVCCSFSGLLIRGGSPPIVTI</sequence>
<reference evidence="7 8" key="2">
    <citation type="submission" date="2024-05" db="EMBL/GenBank/DDBJ databases">
        <authorList>
            <person name="Chen Y."/>
            <person name="Shah S."/>
            <person name="Dougan E. K."/>
            <person name="Thang M."/>
            <person name="Chan C."/>
        </authorList>
    </citation>
    <scope>NUCLEOTIDE SEQUENCE [LARGE SCALE GENOMIC DNA]</scope>
</reference>
<dbReference type="InterPro" id="IPR012340">
    <property type="entry name" value="NA-bd_OB-fold"/>
</dbReference>
<dbReference type="InterPro" id="IPR004365">
    <property type="entry name" value="NA-bd_OB_tRNA"/>
</dbReference>
<feature type="region of interest" description="Disordered" evidence="4">
    <location>
        <begin position="166"/>
        <end position="195"/>
    </location>
</feature>
<protein>
    <submittedName>
        <fullName evidence="7">Replication protein A C-terminal domain-containing protein</fullName>
    </submittedName>
</protein>
<dbReference type="EMBL" id="CAMXCT010006517">
    <property type="protein sequence ID" value="CAI4015158.1"/>
    <property type="molecule type" value="Genomic_DNA"/>
</dbReference>
<dbReference type="InterPro" id="IPR036388">
    <property type="entry name" value="WH-like_DNA-bd_sf"/>
</dbReference>
<reference evidence="6" key="1">
    <citation type="submission" date="2022-10" db="EMBL/GenBank/DDBJ databases">
        <authorList>
            <person name="Chen Y."/>
            <person name="Dougan E. K."/>
            <person name="Chan C."/>
            <person name="Rhodes N."/>
            <person name="Thang M."/>
        </authorList>
    </citation>
    <scope>NUCLEOTIDE SEQUENCE</scope>
</reference>
<dbReference type="Pfam" id="PF01336">
    <property type="entry name" value="tRNA_anti-codon"/>
    <property type="match status" value="1"/>
</dbReference>
<evidence type="ECO:0000313" key="6">
    <source>
        <dbReference type="EMBL" id="CAI4015158.1"/>
    </source>
</evidence>
<comment type="subcellular location">
    <subcellularLocation>
        <location evidence="1">Nucleus</location>
    </subcellularLocation>
</comment>
<evidence type="ECO:0000256" key="3">
    <source>
        <dbReference type="ARBA" id="ARBA00023242"/>
    </source>
</evidence>
<dbReference type="Proteomes" id="UP001152797">
    <property type="component" value="Unassembled WGS sequence"/>
</dbReference>
<dbReference type="InterPro" id="IPR040260">
    <property type="entry name" value="RFA2-like"/>
</dbReference>
<dbReference type="EMBL" id="CAMXCT020006517">
    <property type="protein sequence ID" value="CAL1168533.1"/>
    <property type="molecule type" value="Genomic_DNA"/>
</dbReference>
<keyword evidence="3" id="KW-0539">Nucleus</keyword>
<gene>
    <name evidence="6" type="ORF">C1SCF055_LOCUS40004</name>
</gene>
<feature type="region of interest" description="Disordered" evidence="4">
    <location>
        <begin position="1"/>
        <end position="27"/>
    </location>
</feature>
<dbReference type="PANTHER" id="PTHR13989:SF16">
    <property type="entry name" value="REPLICATION PROTEIN A2"/>
    <property type="match status" value="1"/>
</dbReference>